<sequence length="92" mass="10258">MTWKTDADRREPPVESARRVGGDGTVEIGAVRRRTRRPTMDSTHAPHDRDRNCSSRDSDDRRPRSGRRDGAANDRGAQADDRQAGETTSTIP</sequence>
<dbReference type="AlphaFoldDB" id="M0LEV1"/>
<evidence type="ECO:0000313" key="2">
    <source>
        <dbReference type="EMBL" id="APW99510.1"/>
    </source>
</evidence>
<protein>
    <submittedName>
        <fullName evidence="3">Uncharacterized protein</fullName>
    </submittedName>
</protein>
<feature type="compositionally biased region" description="Basic and acidic residues" evidence="1">
    <location>
        <begin position="44"/>
        <end position="84"/>
    </location>
</feature>
<reference evidence="3 4" key="2">
    <citation type="journal article" date="2014" name="PLoS Genet.">
        <title>Phylogenetically driven sequencing of extremely halophilic archaea reveals strategies for static and dynamic osmo-response.</title>
        <authorList>
            <person name="Becker E.A."/>
            <person name="Seitzer P.M."/>
            <person name="Tritt A."/>
            <person name="Larsen D."/>
            <person name="Krusor M."/>
            <person name="Yao A.I."/>
            <person name="Wu D."/>
            <person name="Madern D."/>
            <person name="Eisen J.A."/>
            <person name="Darling A.E."/>
            <person name="Facciotti M.T."/>
        </authorList>
    </citation>
    <scope>NUCLEOTIDE SEQUENCE [LARGE SCALE GENOMIC DNA]</scope>
    <source>
        <strain evidence="3 4">AJ5</strain>
    </source>
</reference>
<dbReference type="KEGG" id="hlc:CHINAEXTREME17820"/>
<feature type="compositionally biased region" description="Basic and acidic residues" evidence="1">
    <location>
        <begin position="1"/>
        <end position="21"/>
    </location>
</feature>
<dbReference type="EMBL" id="AOLZ01000044">
    <property type="protein sequence ID" value="EMA31633.1"/>
    <property type="molecule type" value="Genomic_DNA"/>
</dbReference>
<evidence type="ECO:0000256" key="1">
    <source>
        <dbReference type="SAM" id="MobiDB-lite"/>
    </source>
</evidence>
<evidence type="ECO:0000313" key="4">
    <source>
        <dbReference type="Proteomes" id="UP000011555"/>
    </source>
</evidence>
<evidence type="ECO:0000313" key="5">
    <source>
        <dbReference type="Proteomes" id="UP000186547"/>
    </source>
</evidence>
<feature type="region of interest" description="Disordered" evidence="1">
    <location>
        <begin position="1"/>
        <end position="92"/>
    </location>
</feature>
<accession>M0LEV1</accession>
<dbReference type="Proteomes" id="UP000186547">
    <property type="component" value="Chromosome"/>
</dbReference>
<evidence type="ECO:0000313" key="3">
    <source>
        <dbReference type="EMBL" id="EMA31633.1"/>
    </source>
</evidence>
<dbReference type="EMBL" id="CP019285">
    <property type="protein sequence ID" value="APW99510.1"/>
    <property type="molecule type" value="Genomic_DNA"/>
</dbReference>
<proteinExistence type="predicted"/>
<reference evidence="2 5" key="1">
    <citation type="journal article" date="2011" name="J. Bacteriol.">
        <title>Genome sequence of Halobiforma lacisalsi AJ5, an extremely halophilic archaeon which harbors a bop gene.</title>
        <authorList>
            <person name="Jiang X."/>
            <person name="Wang S."/>
            <person name="Cheng H."/>
            <person name="Huo Y."/>
            <person name="Zhang X."/>
            <person name="Zhu X."/>
            <person name="Han X."/>
            <person name="Ni P."/>
            <person name="Wu M."/>
        </authorList>
    </citation>
    <scope>NUCLEOTIDE SEQUENCE [LARGE SCALE GENOMIC DNA]</scope>
    <source>
        <strain evidence="2 5">AJ5</strain>
    </source>
</reference>
<organism evidence="3 4">
    <name type="scientific">Natronobacterium lacisalsi AJ5</name>
    <dbReference type="NCBI Taxonomy" id="358396"/>
    <lineage>
        <taxon>Archaea</taxon>
        <taxon>Methanobacteriati</taxon>
        <taxon>Methanobacteriota</taxon>
        <taxon>Stenosarchaea group</taxon>
        <taxon>Halobacteria</taxon>
        <taxon>Halobacteriales</taxon>
        <taxon>Natrialbaceae</taxon>
        <taxon>Natronobacterium</taxon>
    </lineage>
</organism>
<dbReference type="STRING" id="358396.CHINAEXTREME_17820"/>
<gene>
    <name evidence="3" type="ORF">C445_14162</name>
    <name evidence="2" type="ORF">CHINAEXTREME_17820</name>
</gene>
<keyword evidence="4" id="KW-1185">Reference proteome</keyword>
<dbReference type="Proteomes" id="UP000011555">
    <property type="component" value="Unassembled WGS sequence"/>
</dbReference>
<name>M0LEV1_NATLA</name>
<reference evidence="2" key="3">
    <citation type="submission" date="2017-01" db="EMBL/GenBank/DDBJ databases">
        <authorList>
            <person name="Mah S.A."/>
            <person name="Swanson W.J."/>
            <person name="Moy G.W."/>
            <person name="Vacquier V.D."/>
        </authorList>
    </citation>
    <scope>NUCLEOTIDE SEQUENCE</scope>
    <source>
        <strain evidence="2">AJ5</strain>
    </source>
</reference>